<dbReference type="EMBL" id="JAAGRQ010000072">
    <property type="protein sequence ID" value="NDY57979.1"/>
    <property type="molecule type" value="Genomic_DNA"/>
</dbReference>
<evidence type="ECO:0000313" key="1">
    <source>
        <dbReference type="EMBL" id="NDY57979.1"/>
    </source>
</evidence>
<keyword evidence="2" id="KW-1185">Reference proteome</keyword>
<protein>
    <submittedName>
        <fullName evidence="1">Heavy-metal-associated domain-containing protein</fullName>
    </submittedName>
</protein>
<dbReference type="RefSeq" id="WP_163303058.1">
    <property type="nucleotide sequence ID" value="NZ_JAAGRQ010000072.1"/>
</dbReference>
<dbReference type="Proteomes" id="UP000469724">
    <property type="component" value="Unassembled WGS sequence"/>
</dbReference>
<sequence length="105" mass="11527">MNIQEMLELRRFITVAHHVPGRIRLKLDPAVRSHPKAMALAALADKGNGAFRARLNVLARSLVLEYDPDRIDPRLVEGVFTEDDPQEAAALADELSAAFGLTPNA</sequence>
<reference evidence="1 2" key="1">
    <citation type="submission" date="2020-02" db="EMBL/GenBank/DDBJ databases">
        <title>Comparative genomics of sulfur disproportionating microorganisms.</title>
        <authorList>
            <person name="Ward L.M."/>
            <person name="Bertran E."/>
            <person name="Johnston D.T."/>
        </authorList>
    </citation>
    <scope>NUCLEOTIDE SEQUENCE [LARGE SCALE GENOMIC DNA]</scope>
    <source>
        <strain evidence="1 2">DSM 3696</strain>
    </source>
</reference>
<dbReference type="AlphaFoldDB" id="A0A7K3NS00"/>
<accession>A0A7K3NS00</accession>
<evidence type="ECO:0000313" key="2">
    <source>
        <dbReference type="Proteomes" id="UP000469724"/>
    </source>
</evidence>
<proteinExistence type="predicted"/>
<gene>
    <name evidence="1" type="ORF">G3N56_14680</name>
</gene>
<comment type="caution">
    <text evidence="1">The sequence shown here is derived from an EMBL/GenBank/DDBJ whole genome shotgun (WGS) entry which is preliminary data.</text>
</comment>
<organism evidence="1 2">
    <name type="scientific">Desulfolutivibrio sulfodismutans</name>
    <dbReference type="NCBI Taxonomy" id="63561"/>
    <lineage>
        <taxon>Bacteria</taxon>
        <taxon>Pseudomonadati</taxon>
        <taxon>Thermodesulfobacteriota</taxon>
        <taxon>Desulfovibrionia</taxon>
        <taxon>Desulfovibrionales</taxon>
        <taxon>Desulfovibrionaceae</taxon>
        <taxon>Desulfolutivibrio</taxon>
    </lineage>
</organism>
<name>A0A7K3NS00_9BACT</name>